<dbReference type="AlphaFoldDB" id="A0A250KL68"/>
<dbReference type="PANTHER" id="PTHR30561:SF1">
    <property type="entry name" value="MULTIDRUG TRANSPORTER EMRE"/>
    <property type="match status" value="1"/>
</dbReference>
<dbReference type="InterPro" id="IPR000390">
    <property type="entry name" value="Small_drug/metabolite_transptr"/>
</dbReference>
<dbReference type="Pfam" id="PF00893">
    <property type="entry name" value="Multi_Drug_Res"/>
    <property type="match status" value="1"/>
</dbReference>
<dbReference type="GO" id="GO:0015297">
    <property type="term" value="F:antiporter activity"/>
    <property type="evidence" value="ECO:0007669"/>
    <property type="project" value="TreeGrafter"/>
</dbReference>
<evidence type="ECO:0000256" key="8">
    <source>
        <dbReference type="RuleBase" id="RU003942"/>
    </source>
</evidence>
<evidence type="ECO:0000256" key="5">
    <source>
        <dbReference type="ARBA" id="ARBA00022989"/>
    </source>
</evidence>
<feature type="transmembrane region" description="Helical" evidence="9">
    <location>
        <begin position="80"/>
        <end position="98"/>
    </location>
</feature>
<name>A0A250KL68_9BACT</name>
<reference evidence="10 11" key="1">
    <citation type="submission" date="2017-05" db="EMBL/GenBank/DDBJ databases">
        <title>whole genome sequence of Prevotella melaninogenica GAI 07411.</title>
        <authorList>
            <person name="Kondo Y."/>
            <person name="Hoshino T."/>
        </authorList>
    </citation>
    <scope>NUCLEOTIDE SEQUENCE [LARGE SCALE GENOMIC DNA]</scope>
    <source>
        <strain evidence="10 11">GAI 07411</strain>
    </source>
</reference>
<evidence type="ECO:0000256" key="9">
    <source>
        <dbReference type="SAM" id="Phobius"/>
    </source>
</evidence>
<comment type="subcellular location">
    <subcellularLocation>
        <location evidence="1 8">Cell membrane</location>
        <topology evidence="1 8">Multi-pass membrane protein</topology>
    </subcellularLocation>
</comment>
<evidence type="ECO:0000313" key="10">
    <source>
        <dbReference type="EMBL" id="BBA29805.1"/>
    </source>
</evidence>
<dbReference type="GO" id="GO:0015199">
    <property type="term" value="F:amino-acid betaine transmembrane transporter activity"/>
    <property type="evidence" value="ECO:0007669"/>
    <property type="project" value="TreeGrafter"/>
</dbReference>
<evidence type="ECO:0000256" key="3">
    <source>
        <dbReference type="ARBA" id="ARBA00022475"/>
    </source>
</evidence>
<dbReference type="GO" id="GO:0031460">
    <property type="term" value="P:glycine betaine transport"/>
    <property type="evidence" value="ECO:0007669"/>
    <property type="project" value="TreeGrafter"/>
</dbReference>
<keyword evidence="5 9" id="KW-1133">Transmembrane helix</keyword>
<dbReference type="SUPFAM" id="SSF103481">
    <property type="entry name" value="Multidrug resistance efflux transporter EmrE"/>
    <property type="match status" value="1"/>
</dbReference>
<dbReference type="PANTHER" id="PTHR30561">
    <property type="entry name" value="SMR FAMILY PROTON-DEPENDENT DRUG EFFLUX TRANSPORTER SUGE"/>
    <property type="match status" value="1"/>
</dbReference>
<feature type="transmembrane region" description="Helical" evidence="9">
    <location>
        <begin position="132"/>
        <end position="151"/>
    </location>
</feature>
<organism evidence="10 11">
    <name type="scientific">Prevotella melaninogenica</name>
    <dbReference type="NCBI Taxonomy" id="28132"/>
    <lineage>
        <taxon>Bacteria</taxon>
        <taxon>Pseudomonadati</taxon>
        <taxon>Bacteroidota</taxon>
        <taxon>Bacteroidia</taxon>
        <taxon>Bacteroidales</taxon>
        <taxon>Prevotellaceae</taxon>
        <taxon>Prevotella</taxon>
    </lineage>
</organism>
<dbReference type="GO" id="GO:0005886">
    <property type="term" value="C:plasma membrane"/>
    <property type="evidence" value="ECO:0007669"/>
    <property type="project" value="UniProtKB-SubCell"/>
</dbReference>
<accession>A0A250KL68</accession>
<dbReference type="GO" id="GO:1990961">
    <property type="term" value="P:xenobiotic detoxification by transmembrane export across the plasma membrane"/>
    <property type="evidence" value="ECO:0007669"/>
    <property type="project" value="UniProtKB-ARBA"/>
</dbReference>
<dbReference type="EMBL" id="AP018050">
    <property type="protein sequence ID" value="BBA29805.1"/>
    <property type="molecule type" value="Genomic_DNA"/>
</dbReference>
<dbReference type="FunFam" id="1.10.3730.20:FF:000001">
    <property type="entry name" value="Quaternary ammonium compound resistance transporter SugE"/>
    <property type="match status" value="1"/>
</dbReference>
<dbReference type="Gene3D" id="1.10.3730.20">
    <property type="match status" value="1"/>
</dbReference>
<feature type="transmembrane region" description="Helical" evidence="9">
    <location>
        <begin position="105"/>
        <end position="126"/>
    </location>
</feature>
<evidence type="ECO:0000256" key="6">
    <source>
        <dbReference type="ARBA" id="ARBA00023136"/>
    </source>
</evidence>
<evidence type="ECO:0000256" key="7">
    <source>
        <dbReference type="ARBA" id="ARBA00038032"/>
    </source>
</evidence>
<dbReference type="InterPro" id="IPR037185">
    <property type="entry name" value="EmrE-like"/>
</dbReference>
<protein>
    <submittedName>
        <fullName evidence="10">Multidrug SMR transporter</fullName>
    </submittedName>
</protein>
<gene>
    <name evidence="10" type="primary">qacF</name>
    <name evidence="10" type="ORF">PMEL_200329</name>
</gene>
<evidence type="ECO:0000256" key="1">
    <source>
        <dbReference type="ARBA" id="ARBA00004651"/>
    </source>
</evidence>
<evidence type="ECO:0000313" key="11">
    <source>
        <dbReference type="Proteomes" id="UP000267517"/>
    </source>
</evidence>
<keyword evidence="3" id="KW-1003">Cell membrane</keyword>
<feature type="transmembrane region" description="Helical" evidence="9">
    <location>
        <begin position="40"/>
        <end position="60"/>
    </location>
</feature>
<sequence length="157" mass="16898">MVERTEGTITSWYAIIDFLAISNKNCTFADENAEGRRRTLGSYFIIFTMAYLFLALAIILETAGTVCMKLSDGFTKPLPVVGTCLAYIACFYFLSLSLKTIPLGIAYAVWTGLGIVLGNIISVVFFGQKFDFVAGIGVALIVAGVVVLNLFSAASAH</sequence>
<dbReference type="GO" id="GO:0015220">
    <property type="term" value="F:choline transmembrane transporter activity"/>
    <property type="evidence" value="ECO:0007669"/>
    <property type="project" value="TreeGrafter"/>
</dbReference>
<keyword evidence="2" id="KW-0813">Transport</keyword>
<evidence type="ECO:0000256" key="2">
    <source>
        <dbReference type="ARBA" id="ARBA00022448"/>
    </source>
</evidence>
<proteinExistence type="inferred from homology"/>
<comment type="similarity">
    <text evidence="7 8">Belongs to the drug/metabolite transporter (DMT) superfamily. Small multidrug resistance (SMR) (TC 2.A.7.1) family.</text>
</comment>
<keyword evidence="6 9" id="KW-0472">Membrane</keyword>
<evidence type="ECO:0000256" key="4">
    <source>
        <dbReference type="ARBA" id="ARBA00022692"/>
    </source>
</evidence>
<keyword evidence="4 8" id="KW-0812">Transmembrane</keyword>
<dbReference type="InterPro" id="IPR045324">
    <property type="entry name" value="Small_multidrug_res"/>
</dbReference>
<dbReference type="Proteomes" id="UP000267517">
    <property type="component" value="Chromosome II"/>
</dbReference>